<dbReference type="InterPro" id="IPR019956">
    <property type="entry name" value="Ubiquitin_dom"/>
</dbReference>
<sequence>MVPFDLHIGGHSIPGQQLLPGVDPSTLTTGSLKALLGLKLHVPPRNIVLKLGGWRPLSADESVQGLYHLAAETIDPETRLFDPPKVVFNVDTGRLYYRQGEGAAKVELNDEEGLGANFVLDKLVFHLNVKVRPLPEEILPGGGTIIALLLGLNNAVARQFTLITITKSTTIGDLTSYISQEVGVSPSDLLLQTGNVLLDKQNASDTCSQAGVQAGSVIIVRCREWGHIVLYCKTLTGKTLILRCSGEDTVSEVKKKIYDLDGYLPDQQRLIFGGKQLEDERTLQEYGIQDEDTIHVVLRLRGGMLHCSSGRIDLQSLCNMTTELEVGMVSGGICIGHRNVRVDRATEAGQVSAALAELHNETQRKVRDLEAMKREIEQAIATLKQNVYREGSA</sequence>
<feature type="domain" description="Ubiquitin-like" evidence="3">
    <location>
        <begin position="228"/>
        <end position="303"/>
    </location>
</feature>
<dbReference type="InterPro" id="IPR050158">
    <property type="entry name" value="Ubiquitin_ubiquitin-like"/>
</dbReference>
<dbReference type="GO" id="GO:0003729">
    <property type="term" value="F:mRNA binding"/>
    <property type="evidence" value="ECO:0007669"/>
    <property type="project" value="UniProtKB-ARBA"/>
</dbReference>
<keyword evidence="5" id="KW-1185">Reference proteome</keyword>
<dbReference type="Gene3D" id="3.10.20.90">
    <property type="entry name" value="Phosphatidylinositol 3-kinase Catalytic Subunit, Chain A, domain 1"/>
    <property type="match status" value="2"/>
</dbReference>
<dbReference type="OrthoDB" id="428577at2759"/>
<dbReference type="GO" id="GO:0016567">
    <property type="term" value="P:protein ubiquitination"/>
    <property type="evidence" value="ECO:0000318"/>
    <property type="project" value="GO_Central"/>
</dbReference>
<organism evidence="4 5">
    <name type="scientific">Klebsormidium nitens</name>
    <name type="common">Green alga</name>
    <name type="synonym">Ulothrix nitens</name>
    <dbReference type="NCBI Taxonomy" id="105231"/>
    <lineage>
        <taxon>Eukaryota</taxon>
        <taxon>Viridiplantae</taxon>
        <taxon>Streptophyta</taxon>
        <taxon>Klebsormidiophyceae</taxon>
        <taxon>Klebsormidiales</taxon>
        <taxon>Klebsormidiaceae</taxon>
        <taxon>Klebsormidium</taxon>
    </lineage>
</organism>
<gene>
    <name evidence="4" type="ORF">KFL_000130160</name>
</gene>
<accession>A0A1Y1HIV2</accession>
<evidence type="ECO:0000313" key="5">
    <source>
        <dbReference type="Proteomes" id="UP000054558"/>
    </source>
</evidence>
<dbReference type="PROSITE" id="PS50053">
    <property type="entry name" value="UBIQUITIN_2"/>
    <property type="match status" value="2"/>
</dbReference>
<evidence type="ECO:0000256" key="2">
    <source>
        <dbReference type="SAM" id="Coils"/>
    </source>
</evidence>
<dbReference type="PANTHER" id="PTHR10666">
    <property type="entry name" value="UBIQUITIN"/>
    <property type="match status" value="1"/>
</dbReference>
<protein>
    <submittedName>
        <fullName evidence="4">Ubiquitin</fullName>
    </submittedName>
</protein>
<reference evidence="4 5" key="1">
    <citation type="journal article" date="2014" name="Nat. Commun.">
        <title>Klebsormidium flaccidum genome reveals primary factors for plant terrestrial adaptation.</title>
        <authorList>
            <person name="Hori K."/>
            <person name="Maruyama F."/>
            <person name="Fujisawa T."/>
            <person name="Togashi T."/>
            <person name="Yamamoto N."/>
            <person name="Seo M."/>
            <person name="Sato S."/>
            <person name="Yamada T."/>
            <person name="Mori H."/>
            <person name="Tajima N."/>
            <person name="Moriyama T."/>
            <person name="Ikeuchi M."/>
            <person name="Watanabe M."/>
            <person name="Wada H."/>
            <person name="Kobayashi K."/>
            <person name="Saito M."/>
            <person name="Masuda T."/>
            <person name="Sasaki-Sekimoto Y."/>
            <person name="Mashiguchi K."/>
            <person name="Awai K."/>
            <person name="Shimojima M."/>
            <person name="Masuda S."/>
            <person name="Iwai M."/>
            <person name="Nobusawa T."/>
            <person name="Narise T."/>
            <person name="Kondo S."/>
            <person name="Saito H."/>
            <person name="Sato R."/>
            <person name="Murakawa M."/>
            <person name="Ihara Y."/>
            <person name="Oshima-Yamada Y."/>
            <person name="Ohtaka K."/>
            <person name="Satoh M."/>
            <person name="Sonobe K."/>
            <person name="Ishii M."/>
            <person name="Ohtani R."/>
            <person name="Kanamori-Sato M."/>
            <person name="Honoki R."/>
            <person name="Miyazaki D."/>
            <person name="Mochizuki H."/>
            <person name="Umetsu J."/>
            <person name="Higashi K."/>
            <person name="Shibata D."/>
            <person name="Kamiya Y."/>
            <person name="Sato N."/>
            <person name="Nakamura Y."/>
            <person name="Tabata S."/>
            <person name="Ida S."/>
            <person name="Kurokawa K."/>
            <person name="Ohta H."/>
        </authorList>
    </citation>
    <scope>NUCLEOTIDE SEQUENCE [LARGE SCALE GENOMIC DNA]</scope>
    <source>
        <strain evidence="4 5">NIES-2285</strain>
    </source>
</reference>
<dbReference type="EMBL" id="DF236962">
    <property type="protein sequence ID" value="GAQ78434.1"/>
    <property type="molecule type" value="Genomic_DNA"/>
</dbReference>
<evidence type="ECO:0000259" key="3">
    <source>
        <dbReference type="PROSITE" id="PS50053"/>
    </source>
</evidence>
<keyword evidence="1" id="KW-1017">Isopeptide bond</keyword>
<dbReference type="Pfam" id="PF00240">
    <property type="entry name" value="ubiquitin"/>
    <property type="match status" value="1"/>
</dbReference>
<dbReference type="InterPro" id="IPR029071">
    <property type="entry name" value="Ubiquitin-like_domsf"/>
</dbReference>
<dbReference type="FunFam" id="3.10.20.90:FF:000222">
    <property type="entry name" value="Polyubiquitin 5"/>
    <property type="match status" value="1"/>
</dbReference>
<dbReference type="AlphaFoldDB" id="A0A1Y1HIV2"/>
<dbReference type="GO" id="GO:0031386">
    <property type="term" value="F:protein tag activity"/>
    <property type="evidence" value="ECO:0000318"/>
    <property type="project" value="GO_Central"/>
</dbReference>
<feature type="domain" description="Ubiquitin-like" evidence="3">
    <location>
        <begin position="146"/>
        <end position="227"/>
    </location>
</feature>
<evidence type="ECO:0000256" key="1">
    <source>
        <dbReference type="ARBA" id="ARBA00022499"/>
    </source>
</evidence>
<dbReference type="GO" id="GO:0005737">
    <property type="term" value="C:cytoplasm"/>
    <property type="evidence" value="ECO:0000318"/>
    <property type="project" value="GO_Central"/>
</dbReference>
<dbReference type="PRINTS" id="PR00348">
    <property type="entry name" value="UBIQUITIN"/>
</dbReference>
<dbReference type="Proteomes" id="UP000054558">
    <property type="component" value="Unassembled WGS sequence"/>
</dbReference>
<keyword evidence="2" id="KW-0175">Coiled coil</keyword>
<dbReference type="GO" id="GO:0005634">
    <property type="term" value="C:nucleus"/>
    <property type="evidence" value="ECO:0000318"/>
    <property type="project" value="GO_Central"/>
</dbReference>
<name>A0A1Y1HIV2_KLENI</name>
<dbReference type="GO" id="GO:0031625">
    <property type="term" value="F:ubiquitin protein ligase binding"/>
    <property type="evidence" value="ECO:0000318"/>
    <property type="project" value="GO_Central"/>
</dbReference>
<dbReference type="SUPFAM" id="SSF54236">
    <property type="entry name" value="Ubiquitin-like"/>
    <property type="match status" value="2"/>
</dbReference>
<feature type="coiled-coil region" evidence="2">
    <location>
        <begin position="355"/>
        <end position="386"/>
    </location>
</feature>
<dbReference type="SMART" id="SM00213">
    <property type="entry name" value="UBQ"/>
    <property type="match status" value="1"/>
</dbReference>
<dbReference type="InterPro" id="IPR000626">
    <property type="entry name" value="Ubiquitin-like_dom"/>
</dbReference>
<proteinExistence type="predicted"/>
<dbReference type="STRING" id="105231.A0A1Y1HIV2"/>
<dbReference type="GO" id="GO:0019941">
    <property type="term" value="P:modification-dependent protein catabolic process"/>
    <property type="evidence" value="ECO:0000318"/>
    <property type="project" value="GO_Central"/>
</dbReference>
<evidence type="ECO:0000313" key="4">
    <source>
        <dbReference type="EMBL" id="GAQ78434.1"/>
    </source>
</evidence>